<dbReference type="RefSeq" id="WP_179194522.1">
    <property type="nucleotide sequence ID" value="NZ_BLJP01000012.1"/>
</dbReference>
<dbReference type="SUPFAM" id="SSF88723">
    <property type="entry name" value="PIN domain-like"/>
    <property type="match status" value="1"/>
</dbReference>
<dbReference type="EMBL" id="BLJP01000012">
    <property type="protein sequence ID" value="GFE94388.1"/>
    <property type="molecule type" value="Genomic_DNA"/>
</dbReference>
<organism evidence="2 3">
    <name type="scientific">Acetobacter persici</name>
    <dbReference type="NCBI Taxonomy" id="1076596"/>
    <lineage>
        <taxon>Bacteria</taxon>
        <taxon>Pseudomonadati</taxon>
        <taxon>Pseudomonadota</taxon>
        <taxon>Alphaproteobacteria</taxon>
        <taxon>Acetobacterales</taxon>
        <taxon>Acetobacteraceae</taxon>
        <taxon>Acetobacter</taxon>
    </lineage>
</organism>
<protein>
    <recommendedName>
        <fullName evidence="1">PIN domain-containing protein</fullName>
    </recommendedName>
</protein>
<evidence type="ECO:0000313" key="3">
    <source>
        <dbReference type="Proteomes" id="UP000548726"/>
    </source>
</evidence>
<dbReference type="InterPro" id="IPR002716">
    <property type="entry name" value="PIN_dom"/>
</dbReference>
<dbReference type="Proteomes" id="UP000548726">
    <property type="component" value="Unassembled WGS sequence"/>
</dbReference>
<keyword evidence="3" id="KW-1185">Reference proteome</keyword>
<comment type="caution">
    <text evidence="2">The sequence shown here is derived from an EMBL/GenBank/DDBJ whole genome shotgun (WGS) entry which is preliminary data.</text>
</comment>
<dbReference type="SMART" id="SM00670">
    <property type="entry name" value="PINc"/>
    <property type="match status" value="1"/>
</dbReference>
<dbReference type="AlphaFoldDB" id="A0A6V8I9T9"/>
<dbReference type="Pfam" id="PF13638">
    <property type="entry name" value="PIN_4"/>
    <property type="match status" value="1"/>
</dbReference>
<evidence type="ECO:0000259" key="1">
    <source>
        <dbReference type="SMART" id="SM00670"/>
    </source>
</evidence>
<dbReference type="Gene3D" id="3.40.50.1010">
    <property type="entry name" value="5'-nuclease"/>
    <property type="match status" value="1"/>
</dbReference>
<gene>
    <name evidence="2" type="ORF">DmAi_24470</name>
</gene>
<feature type="domain" description="PIN" evidence="1">
    <location>
        <begin position="3"/>
        <end position="139"/>
    </location>
</feature>
<proteinExistence type="predicted"/>
<dbReference type="InterPro" id="IPR029060">
    <property type="entry name" value="PIN-like_dom_sf"/>
</dbReference>
<reference evidence="2 3" key="1">
    <citation type="journal article" date="2020" name="Cell Rep.">
        <title>Local necrotic cells trigger systemic immune activation via gut microbiome dysbiosis in Drosophila.</title>
        <authorList>
            <person name="Kosakamoto H."/>
            <person name="Yamauchi T."/>
            <person name="Akuzawa-Tokita Y."/>
            <person name="Nishimura K."/>
            <person name="Soga T."/>
            <person name="Murakami T."/>
            <person name="Mori H."/>
            <person name="Yamamoto K."/>
            <person name="Miyazaki R."/>
            <person name="Koto A."/>
            <person name="Miura M."/>
            <person name="Obata F."/>
        </authorList>
    </citation>
    <scope>NUCLEOTIDE SEQUENCE [LARGE SCALE GENOMIC DNA]</scope>
    <source>
        <strain evidence="2 3">Ai</strain>
    </source>
</reference>
<sequence>MSGKVIFDTNFLTYFSDAAGGFDFKPVDEFDTLEDRFDLLMEQLAASAKEVIIPAPVLAEVLAAKHANEENILSIISNEANIKISDFDKRQGIEFGCMYRSISRGPENRNSFKFDMLILTCARVEGVRTIYTADRNLKKKAQALGIRAISFQDLERPHEQKMQNPDLFSSIN</sequence>
<accession>A0A6V8I9T9</accession>
<evidence type="ECO:0000313" key="2">
    <source>
        <dbReference type="EMBL" id="GFE94388.1"/>
    </source>
</evidence>
<name>A0A6V8I9T9_9PROT</name>